<dbReference type="Gene3D" id="3.10.105.10">
    <property type="entry name" value="Dipeptide-binding Protein, Domain 3"/>
    <property type="match status" value="1"/>
</dbReference>
<dbReference type="CDD" id="cd00995">
    <property type="entry name" value="PBP2_NikA_DppA_OppA_like"/>
    <property type="match status" value="1"/>
</dbReference>
<evidence type="ECO:0000313" key="5">
    <source>
        <dbReference type="EMBL" id="MVN21565.1"/>
    </source>
</evidence>
<comment type="similarity">
    <text evidence="1">Belongs to the bacterial solute-binding protein 5 family.</text>
</comment>
<dbReference type="Proteomes" id="UP000462014">
    <property type="component" value="Unassembled WGS sequence"/>
</dbReference>
<dbReference type="PIRSF" id="PIRSF002741">
    <property type="entry name" value="MppA"/>
    <property type="match status" value="1"/>
</dbReference>
<gene>
    <name evidence="5" type="ORF">GO621_08440</name>
</gene>
<dbReference type="GO" id="GO:0043190">
    <property type="term" value="C:ATP-binding cassette (ABC) transporter complex"/>
    <property type="evidence" value="ECO:0007669"/>
    <property type="project" value="InterPro"/>
</dbReference>
<keyword evidence="3" id="KW-0732">Signal</keyword>
<protein>
    <submittedName>
        <fullName evidence="5">ABC transporter substrate-binding protein</fullName>
    </submittedName>
</protein>
<dbReference type="PANTHER" id="PTHR30290">
    <property type="entry name" value="PERIPLASMIC BINDING COMPONENT OF ABC TRANSPORTER"/>
    <property type="match status" value="1"/>
</dbReference>
<evidence type="ECO:0000256" key="2">
    <source>
        <dbReference type="ARBA" id="ARBA00022448"/>
    </source>
</evidence>
<accession>A0A7K1SW64</accession>
<evidence type="ECO:0000313" key="6">
    <source>
        <dbReference type="Proteomes" id="UP000462014"/>
    </source>
</evidence>
<organism evidence="5 6">
    <name type="scientific">Mucilaginibacter arboris</name>
    <dbReference type="NCBI Taxonomy" id="2682090"/>
    <lineage>
        <taxon>Bacteria</taxon>
        <taxon>Pseudomonadati</taxon>
        <taxon>Bacteroidota</taxon>
        <taxon>Sphingobacteriia</taxon>
        <taxon>Sphingobacteriales</taxon>
        <taxon>Sphingobacteriaceae</taxon>
        <taxon>Mucilaginibacter</taxon>
    </lineage>
</organism>
<dbReference type="GO" id="GO:1904680">
    <property type="term" value="F:peptide transmembrane transporter activity"/>
    <property type="evidence" value="ECO:0007669"/>
    <property type="project" value="TreeGrafter"/>
</dbReference>
<sequence>MIQFTKIECFIINFPTLNNHHNKQNKGLARNLRNNSTRAEIILILLLALLFLSGCTSKDQSNKTVFNFNMDDLLTSLDPAFARNQNAIWCDNQIYNGLVQIDDSLKTKPCIAKTWEVSADGLRYTFHLRNDVFFHDATQFKNGKGRKAVAADFVYSFKRLTDPKIGSSGSWIFSDKVALKEAFEAPNDTTFIINLRRPFPPMLSLLTAQYCSVVPHEVVDFYGKDFRGHPIGTGPFKFKYWKEGEVFVLLKNEKYWEIENGHRLPYLDAVRASFITNKQTAFMEFVKHNLDFFNDIDGSYRDDILTKSGKISKKYQGKFKLITRPYLNTEYLGILVDTNLAIVKTSPLRIKKVRQAINYAIDRDKMVKYLRNSVGTPGHAGFVPVGMPGFEQQVVEGYHYNPDKSRALLAEAGFNNAHPLPEILLNTTTTYRDLVEFVQGQLNSVGIKTRVEVSQGASLREMIAKNSINFFRGNWIADYPDAENYLSVFYSHNKVPFGPNYTSFYHSDFDKLFEDSYQAKTDSARFKLYRQMDNLVMEESPVVILYYYKLVNLYQNNISGISTNGQNLLVLKRVKKGS</sequence>
<evidence type="ECO:0000259" key="4">
    <source>
        <dbReference type="Pfam" id="PF00496"/>
    </source>
</evidence>
<dbReference type="InterPro" id="IPR039424">
    <property type="entry name" value="SBP_5"/>
</dbReference>
<dbReference type="Pfam" id="PF00496">
    <property type="entry name" value="SBP_bac_5"/>
    <property type="match status" value="1"/>
</dbReference>
<name>A0A7K1SW64_9SPHI</name>
<feature type="domain" description="Solute-binding protein family 5" evidence="4">
    <location>
        <begin position="107"/>
        <end position="494"/>
    </location>
</feature>
<reference evidence="5 6" key="1">
    <citation type="submission" date="2019-12" db="EMBL/GenBank/DDBJ databases">
        <title>Mucilaginibacter sp. HMF7410 genome sequencing and assembly.</title>
        <authorList>
            <person name="Kang H."/>
            <person name="Cha I."/>
            <person name="Kim H."/>
            <person name="Joh K."/>
        </authorList>
    </citation>
    <scope>NUCLEOTIDE SEQUENCE [LARGE SCALE GENOMIC DNA]</scope>
    <source>
        <strain evidence="5 6">HMF7410</strain>
    </source>
</reference>
<evidence type="ECO:0000256" key="3">
    <source>
        <dbReference type="ARBA" id="ARBA00022729"/>
    </source>
</evidence>
<dbReference type="AlphaFoldDB" id="A0A7K1SW64"/>
<keyword evidence="2" id="KW-0813">Transport</keyword>
<dbReference type="SUPFAM" id="SSF53850">
    <property type="entry name" value="Periplasmic binding protein-like II"/>
    <property type="match status" value="1"/>
</dbReference>
<comment type="caution">
    <text evidence="5">The sequence shown here is derived from an EMBL/GenBank/DDBJ whole genome shotgun (WGS) entry which is preliminary data.</text>
</comment>
<dbReference type="PANTHER" id="PTHR30290:SF9">
    <property type="entry name" value="OLIGOPEPTIDE-BINDING PROTEIN APPA"/>
    <property type="match status" value="1"/>
</dbReference>
<keyword evidence="6" id="KW-1185">Reference proteome</keyword>
<dbReference type="GO" id="GO:0015833">
    <property type="term" value="P:peptide transport"/>
    <property type="evidence" value="ECO:0007669"/>
    <property type="project" value="TreeGrafter"/>
</dbReference>
<dbReference type="Gene3D" id="3.90.76.10">
    <property type="entry name" value="Dipeptide-binding Protein, Domain 1"/>
    <property type="match status" value="1"/>
</dbReference>
<dbReference type="GO" id="GO:0030288">
    <property type="term" value="C:outer membrane-bounded periplasmic space"/>
    <property type="evidence" value="ECO:0007669"/>
    <property type="project" value="UniProtKB-ARBA"/>
</dbReference>
<dbReference type="InterPro" id="IPR000914">
    <property type="entry name" value="SBP_5_dom"/>
</dbReference>
<dbReference type="Gene3D" id="3.40.190.10">
    <property type="entry name" value="Periplasmic binding protein-like II"/>
    <property type="match status" value="1"/>
</dbReference>
<evidence type="ECO:0000256" key="1">
    <source>
        <dbReference type="ARBA" id="ARBA00005695"/>
    </source>
</evidence>
<dbReference type="EMBL" id="WPIK01000006">
    <property type="protein sequence ID" value="MVN21565.1"/>
    <property type="molecule type" value="Genomic_DNA"/>
</dbReference>
<dbReference type="InterPro" id="IPR030678">
    <property type="entry name" value="Peptide/Ni-bd"/>
</dbReference>
<proteinExistence type="inferred from homology"/>